<dbReference type="SMART" id="SM01130">
    <property type="entry name" value="DHDPS"/>
    <property type="match status" value="1"/>
</dbReference>
<dbReference type="PANTHER" id="PTHR12128:SF66">
    <property type="entry name" value="4-HYDROXY-2-OXOGLUTARATE ALDOLASE, MITOCHONDRIAL"/>
    <property type="match status" value="1"/>
</dbReference>
<dbReference type="EMBL" id="VMNW02000104">
    <property type="protein sequence ID" value="KAA9151218.1"/>
    <property type="molecule type" value="Genomic_DNA"/>
</dbReference>
<reference evidence="3" key="1">
    <citation type="submission" date="2019-09" db="EMBL/GenBank/DDBJ databases">
        <authorList>
            <person name="Teo W.F.A."/>
            <person name="Duangmal K."/>
        </authorList>
    </citation>
    <scope>NUCLEOTIDE SEQUENCE [LARGE SCALE GENOMIC DNA]</scope>
    <source>
        <strain evidence="3">K81G1</strain>
    </source>
</reference>
<dbReference type="Gene3D" id="3.20.20.70">
    <property type="entry name" value="Aldolase class I"/>
    <property type="match status" value="1"/>
</dbReference>
<name>A0A5N0UMQ9_9PSEU</name>
<dbReference type="SUPFAM" id="SSF51569">
    <property type="entry name" value="Aldolase"/>
    <property type="match status" value="1"/>
</dbReference>
<dbReference type="InterPro" id="IPR002220">
    <property type="entry name" value="DapA-like"/>
</dbReference>
<sequence length="220" mass="22841">MEVVAAVPTPFRADGDVDFAAARAGFGYVASIVDGLFVAGAEGEFPALSADERIGLFEVALAVCPGAIVHIGASEVRNAVAMAERAVELGARRFAAATPSGGISVYYQRIRDVVGNAELYAYVDPERLGVRPDPQALAEADITGTILGGSAGAEYPGRLYRASGTAAAFPRGRISQELGIPLVKQAWALRGFGGTTTRMELAPSEAAAIAQVKHFLAEFG</sequence>
<evidence type="ECO:0000313" key="4">
    <source>
        <dbReference type="Proteomes" id="UP000319769"/>
    </source>
</evidence>
<dbReference type="RefSeq" id="WP_144755893.1">
    <property type="nucleotide sequence ID" value="NZ_VMNW02000104.1"/>
</dbReference>
<gene>
    <name evidence="3" type="ORF">FPZ12_039460</name>
</gene>
<dbReference type="GO" id="GO:0008840">
    <property type="term" value="F:4-hydroxy-tetrahydrodipicolinate synthase activity"/>
    <property type="evidence" value="ECO:0007669"/>
    <property type="project" value="TreeGrafter"/>
</dbReference>
<dbReference type="AlphaFoldDB" id="A0A5N0UMQ9"/>
<dbReference type="Pfam" id="PF00701">
    <property type="entry name" value="DHDPS"/>
    <property type="match status" value="1"/>
</dbReference>
<dbReference type="PANTHER" id="PTHR12128">
    <property type="entry name" value="DIHYDRODIPICOLINATE SYNTHASE"/>
    <property type="match status" value="1"/>
</dbReference>
<evidence type="ECO:0000256" key="1">
    <source>
        <dbReference type="ARBA" id="ARBA00007592"/>
    </source>
</evidence>
<evidence type="ECO:0000313" key="3">
    <source>
        <dbReference type="EMBL" id="KAA9151218.1"/>
    </source>
</evidence>
<dbReference type="CDD" id="cd00408">
    <property type="entry name" value="DHDPS-like"/>
    <property type="match status" value="1"/>
</dbReference>
<organism evidence="3 4">
    <name type="scientific">Amycolatopsis acidicola</name>
    <dbReference type="NCBI Taxonomy" id="2596893"/>
    <lineage>
        <taxon>Bacteria</taxon>
        <taxon>Bacillati</taxon>
        <taxon>Actinomycetota</taxon>
        <taxon>Actinomycetes</taxon>
        <taxon>Pseudonocardiales</taxon>
        <taxon>Pseudonocardiaceae</taxon>
        <taxon>Amycolatopsis</taxon>
    </lineage>
</organism>
<accession>A0A5N0UMQ9</accession>
<comment type="caution">
    <text evidence="3">The sequence shown here is derived from an EMBL/GenBank/DDBJ whole genome shotgun (WGS) entry which is preliminary data.</text>
</comment>
<comment type="similarity">
    <text evidence="1">Belongs to the DapA family.</text>
</comment>
<keyword evidence="4" id="KW-1185">Reference proteome</keyword>
<keyword evidence="2" id="KW-0456">Lyase</keyword>
<dbReference type="OrthoDB" id="3175637at2"/>
<dbReference type="InterPro" id="IPR013785">
    <property type="entry name" value="Aldolase_TIM"/>
</dbReference>
<evidence type="ECO:0000256" key="2">
    <source>
        <dbReference type="ARBA" id="ARBA00023239"/>
    </source>
</evidence>
<protein>
    <submittedName>
        <fullName evidence="3">Dihydrodipicolinate synthase family protein</fullName>
    </submittedName>
</protein>
<dbReference type="Proteomes" id="UP000319769">
    <property type="component" value="Unassembled WGS sequence"/>
</dbReference>
<proteinExistence type="inferred from homology"/>